<evidence type="ECO:0000313" key="15">
    <source>
        <dbReference type="Proteomes" id="UP001575105"/>
    </source>
</evidence>
<keyword evidence="6 13" id="KW-0441">Lipid A biosynthesis</keyword>
<evidence type="ECO:0000256" key="1">
    <source>
        <dbReference type="ARBA" id="ARBA00002274"/>
    </source>
</evidence>
<dbReference type="Pfam" id="PF02606">
    <property type="entry name" value="LpxK"/>
    <property type="match status" value="1"/>
</dbReference>
<sequence length="375" mass="40523">MDTPRLHAILSGRDRSVAGRLARPGLTAAAAGYGAAVQLRNVAFNRGLKRVTPLGRPTVSVGNITAGGTGKTPMVIEFVRRLLASGHRPAVLMRGYGDDETMELQDTLGAIATANGDNKPTTLVIADPDRVRGAKSAIVRDPAVDCFVLDDGFQHRRAGRDRDVVLVDATNPFGYGYLLPRGLLREPVQNLRRADGVIVTRADQVDDGERAVLDERIRRLTGKPAVAHAAHRWTSLRDADDVPWPVERLQSLKVLGVCGIGNPASFAGRLAEHASSLATSATSREAYPGVMALGDHHAYRHDELTDMLREAELRGAEAVVTTEKDWVKWRSLVAGHGLPMPVLRPVLAMQFLDGDAAVDTLLTEMFEPQAVSHRG</sequence>
<evidence type="ECO:0000256" key="4">
    <source>
        <dbReference type="ARBA" id="ARBA00016436"/>
    </source>
</evidence>
<proteinExistence type="inferred from homology"/>
<keyword evidence="7 13" id="KW-0808">Transferase</keyword>
<dbReference type="InterPro" id="IPR003758">
    <property type="entry name" value="LpxK"/>
</dbReference>
<keyword evidence="9 13" id="KW-0418">Kinase</keyword>
<keyword evidence="10 13" id="KW-0067">ATP-binding</keyword>
<gene>
    <name evidence="13 14" type="primary">lpxK</name>
    <name evidence="14" type="ORF">ACERK3_06210</name>
</gene>
<dbReference type="EMBL" id="JBGUBD010000003">
    <property type="protein sequence ID" value="MFA9477888.1"/>
    <property type="molecule type" value="Genomic_DNA"/>
</dbReference>
<evidence type="ECO:0000256" key="10">
    <source>
        <dbReference type="ARBA" id="ARBA00022840"/>
    </source>
</evidence>
<evidence type="ECO:0000256" key="8">
    <source>
        <dbReference type="ARBA" id="ARBA00022741"/>
    </source>
</evidence>
<evidence type="ECO:0000256" key="2">
    <source>
        <dbReference type="ARBA" id="ARBA00004870"/>
    </source>
</evidence>
<comment type="caution">
    <text evidence="14">The sequence shown here is derived from an EMBL/GenBank/DDBJ whole genome shotgun (WGS) entry which is preliminary data.</text>
</comment>
<evidence type="ECO:0000256" key="7">
    <source>
        <dbReference type="ARBA" id="ARBA00022679"/>
    </source>
</evidence>
<dbReference type="NCBIfam" id="TIGR00682">
    <property type="entry name" value="lpxK"/>
    <property type="match status" value="1"/>
</dbReference>
<comment type="function">
    <text evidence="1 13">Transfers the gamma-phosphate of ATP to the 4'-position of a tetraacyldisaccharide 1-phosphate intermediate (termed DS-1-P) to form tetraacyldisaccharide 1,4'-bis-phosphate (lipid IVA).</text>
</comment>
<dbReference type="EC" id="2.7.1.130" evidence="3 13"/>
<dbReference type="PANTHER" id="PTHR42724:SF1">
    <property type="entry name" value="TETRAACYLDISACCHARIDE 4'-KINASE, MITOCHONDRIAL-RELATED"/>
    <property type="match status" value="1"/>
</dbReference>
<accession>A0ABV4U4Q6</accession>
<keyword evidence="15" id="KW-1185">Reference proteome</keyword>
<comment type="catalytic activity">
    <reaction evidence="13">
        <text>a lipid A disaccharide + ATP = a lipid IVA + ADP + H(+)</text>
        <dbReference type="Rhea" id="RHEA:67840"/>
        <dbReference type="ChEBI" id="CHEBI:15378"/>
        <dbReference type="ChEBI" id="CHEBI:30616"/>
        <dbReference type="ChEBI" id="CHEBI:176343"/>
        <dbReference type="ChEBI" id="CHEBI:176425"/>
        <dbReference type="ChEBI" id="CHEBI:456216"/>
        <dbReference type="EC" id="2.7.1.130"/>
    </reaction>
</comment>
<name>A0ABV4U4Q6_9BACT</name>
<comment type="pathway">
    <text evidence="2 13">Glycolipid biosynthesis; lipid IV(A) biosynthesis; lipid IV(A) from (3R)-3-hydroxytetradecanoyl-[acyl-carrier-protein] and UDP-N-acetyl-alpha-D-glucosamine: step 6/6.</text>
</comment>
<evidence type="ECO:0000256" key="6">
    <source>
        <dbReference type="ARBA" id="ARBA00022556"/>
    </source>
</evidence>
<dbReference type="RefSeq" id="WP_425344812.1">
    <property type="nucleotide sequence ID" value="NZ_JBGUBD010000003.1"/>
</dbReference>
<organism evidence="14 15">
    <name type="scientific">Natronomicrosphaera hydrolytica</name>
    <dbReference type="NCBI Taxonomy" id="3242702"/>
    <lineage>
        <taxon>Bacteria</taxon>
        <taxon>Pseudomonadati</taxon>
        <taxon>Planctomycetota</taxon>
        <taxon>Phycisphaerae</taxon>
        <taxon>Phycisphaerales</taxon>
        <taxon>Phycisphaeraceae</taxon>
        <taxon>Natronomicrosphaera</taxon>
    </lineage>
</organism>
<dbReference type="HAMAP" id="MF_00409">
    <property type="entry name" value="LpxK"/>
    <property type="match status" value="1"/>
</dbReference>
<dbReference type="Proteomes" id="UP001575105">
    <property type="component" value="Unassembled WGS sequence"/>
</dbReference>
<dbReference type="PANTHER" id="PTHR42724">
    <property type="entry name" value="TETRAACYLDISACCHARIDE 4'-KINASE"/>
    <property type="match status" value="1"/>
</dbReference>
<keyword evidence="8 13" id="KW-0547">Nucleotide-binding</keyword>
<evidence type="ECO:0000256" key="5">
    <source>
        <dbReference type="ARBA" id="ARBA00022516"/>
    </source>
</evidence>
<comment type="similarity">
    <text evidence="13">Belongs to the LpxK family.</text>
</comment>
<dbReference type="GO" id="GO:0009029">
    <property type="term" value="F:lipid-A 4'-kinase activity"/>
    <property type="evidence" value="ECO:0007669"/>
    <property type="project" value="UniProtKB-EC"/>
</dbReference>
<evidence type="ECO:0000256" key="3">
    <source>
        <dbReference type="ARBA" id="ARBA00012071"/>
    </source>
</evidence>
<evidence type="ECO:0000256" key="11">
    <source>
        <dbReference type="ARBA" id="ARBA00023098"/>
    </source>
</evidence>
<keyword evidence="11 13" id="KW-0443">Lipid metabolism</keyword>
<evidence type="ECO:0000256" key="13">
    <source>
        <dbReference type="HAMAP-Rule" id="MF_00409"/>
    </source>
</evidence>
<reference evidence="14 15" key="1">
    <citation type="submission" date="2024-08" db="EMBL/GenBank/DDBJ databases">
        <title>Whole-genome sequencing of halo(alkali)philic microorganisms from hypersaline lakes.</title>
        <authorList>
            <person name="Sorokin D.Y."/>
            <person name="Merkel A.Y."/>
            <person name="Messina E."/>
            <person name="Yakimov M."/>
        </authorList>
    </citation>
    <scope>NUCLEOTIDE SEQUENCE [LARGE SCALE GENOMIC DNA]</scope>
    <source>
        <strain evidence="14 15">AB-hyl4</strain>
    </source>
</reference>
<evidence type="ECO:0000313" key="14">
    <source>
        <dbReference type="EMBL" id="MFA9477888.1"/>
    </source>
</evidence>
<feature type="binding site" evidence="13">
    <location>
        <begin position="65"/>
        <end position="72"/>
    </location>
    <ligand>
        <name>ATP</name>
        <dbReference type="ChEBI" id="CHEBI:30616"/>
    </ligand>
</feature>
<protein>
    <recommendedName>
        <fullName evidence="4 13">Tetraacyldisaccharide 4'-kinase</fullName>
        <ecNumber evidence="3 13">2.7.1.130</ecNumber>
    </recommendedName>
    <alternativeName>
        <fullName evidence="12 13">Lipid A 4'-kinase</fullName>
    </alternativeName>
</protein>
<keyword evidence="5 13" id="KW-0444">Lipid biosynthesis</keyword>
<evidence type="ECO:0000256" key="12">
    <source>
        <dbReference type="ARBA" id="ARBA00029757"/>
    </source>
</evidence>
<evidence type="ECO:0000256" key="9">
    <source>
        <dbReference type="ARBA" id="ARBA00022777"/>
    </source>
</evidence>